<dbReference type="Gene3D" id="2.130.10.30">
    <property type="entry name" value="Regulator of chromosome condensation 1/beta-lactamase-inhibitor protein II"/>
    <property type="match status" value="1"/>
</dbReference>
<dbReference type="Proteomes" id="UP001408789">
    <property type="component" value="Unassembled WGS sequence"/>
</dbReference>
<dbReference type="SUPFAM" id="SSF50985">
    <property type="entry name" value="RCC1/BLIP-II"/>
    <property type="match status" value="1"/>
</dbReference>
<reference evidence="2 3" key="1">
    <citation type="submission" date="2024-04" db="EMBL/GenBank/DDBJ databases">
        <title>The reference genome of an endangered Asteraceae, Deinandra increscens subsp. villosa, native to the Central Coast of California.</title>
        <authorList>
            <person name="Guilliams M."/>
            <person name="Hasenstab-Lehman K."/>
            <person name="Meyer R."/>
            <person name="Mcevoy S."/>
        </authorList>
    </citation>
    <scope>NUCLEOTIDE SEQUENCE [LARGE SCALE GENOMIC DNA]</scope>
    <source>
        <tissue evidence="2">Leaf</tissue>
    </source>
</reference>
<evidence type="ECO:0000256" key="1">
    <source>
        <dbReference type="SAM" id="MobiDB-lite"/>
    </source>
</evidence>
<dbReference type="AlphaFoldDB" id="A0AAP0D4G2"/>
<protein>
    <submittedName>
        <fullName evidence="2">Uncharacterized protein</fullName>
    </submittedName>
</protein>
<keyword evidence="3" id="KW-1185">Reference proteome</keyword>
<feature type="compositionally biased region" description="Polar residues" evidence="1">
    <location>
        <begin position="126"/>
        <end position="144"/>
    </location>
</feature>
<evidence type="ECO:0000313" key="2">
    <source>
        <dbReference type="EMBL" id="KAK9068441.1"/>
    </source>
</evidence>
<feature type="compositionally biased region" description="Acidic residues" evidence="1">
    <location>
        <begin position="101"/>
        <end position="113"/>
    </location>
</feature>
<gene>
    <name evidence="2" type="ORF">SSX86_012555</name>
</gene>
<evidence type="ECO:0000313" key="3">
    <source>
        <dbReference type="Proteomes" id="UP001408789"/>
    </source>
</evidence>
<accession>A0AAP0D4G2</accession>
<comment type="caution">
    <text evidence="2">The sequence shown here is derived from an EMBL/GenBank/DDBJ whole genome shotgun (WGS) entry which is preliminary data.</text>
</comment>
<dbReference type="InterPro" id="IPR009091">
    <property type="entry name" value="RCC1/BLIP-II"/>
</dbReference>
<dbReference type="EMBL" id="JBCNJP010000014">
    <property type="protein sequence ID" value="KAK9068441.1"/>
    <property type="molecule type" value="Genomic_DNA"/>
</dbReference>
<organism evidence="2 3">
    <name type="scientific">Deinandra increscens subsp. villosa</name>
    <dbReference type="NCBI Taxonomy" id="3103831"/>
    <lineage>
        <taxon>Eukaryota</taxon>
        <taxon>Viridiplantae</taxon>
        <taxon>Streptophyta</taxon>
        <taxon>Embryophyta</taxon>
        <taxon>Tracheophyta</taxon>
        <taxon>Spermatophyta</taxon>
        <taxon>Magnoliopsida</taxon>
        <taxon>eudicotyledons</taxon>
        <taxon>Gunneridae</taxon>
        <taxon>Pentapetalae</taxon>
        <taxon>asterids</taxon>
        <taxon>campanulids</taxon>
        <taxon>Asterales</taxon>
        <taxon>Asteraceae</taxon>
        <taxon>Asteroideae</taxon>
        <taxon>Heliantheae alliance</taxon>
        <taxon>Madieae</taxon>
        <taxon>Madiinae</taxon>
        <taxon>Deinandra</taxon>
    </lineage>
</organism>
<feature type="region of interest" description="Disordered" evidence="1">
    <location>
        <begin position="101"/>
        <end position="147"/>
    </location>
</feature>
<proteinExistence type="predicted"/>
<sequence length="192" mass="20843">MEWVQRQAPGLALRRASFTGVVHRRRLSTTVLSFGSVTGIASDAYEPTPISTLPPDVSTIAASHYHSLVVTSGGHLWSWDRNVEHQLGRYVDSPSGYELEMEAEAKDSEEEPEGVIARQSERKIASPSTQNKIISSSIPANKSPENGARNIVSATRITSPTIDMKSNIGSAKRSNKCNPSDAFNMSSCILSK</sequence>
<name>A0AAP0D4G2_9ASTR</name>